<dbReference type="PANTHER" id="PTHR30619:SF1">
    <property type="entry name" value="RECOMBINATION PROTEIN 2"/>
    <property type="match status" value="1"/>
</dbReference>
<proteinExistence type="predicted"/>
<dbReference type="InterPro" id="IPR001279">
    <property type="entry name" value="Metallo-B-lactamas"/>
</dbReference>
<evidence type="ECO:0000313" key="2">
    <source>
        <dbReference type="EMBL" id="MBC5696685.1"/>
    </source>
</evidence>
<evidence type="ECO:0000259" key="1">
    <source>
        <dbReference type="Pfam" id="PF00753"/>
    </source>
</evidence>
<dbReference type="SUPFAM" id="SSF56281">
    <property type="entry name" value="Metallo-hydrolase/oxidoreductase"/>
    <property type="match status" value="1"/>
</dbReference>
<dbReference type="Gene3D" id="3.60.15.10">
    <property type="entry name" value="Ribonuclease Z/Hydroxyacylglutathione hydrolase-like"/>
    <property type="match status" value="1"/>
</dbReference>
<reference evidence="2 3" key="1">
    <citation type="submission" date="2020-08" db="EMBL/GenBank/DDBJ databases">
        <title>Genome public.</title>
        <authorList>
            <person name="Liu C."/>
            <person name="Sun Q."/>
        </authorList>
    </citation>
    <scope>NUCLEOTIDE SEQUENCE [LARGE SCALE GENOMIC DNA]</scope>
    <source>
        <strain evidence="2 3">M2</strain>
    </source>
</reference>
<evidence type="ECO:0000313" key="3">
    <source>
        <dbReference type="Proteomes" id="UP000641741"/>
    </source>
</evidence>
<dbReference type="InterPro" id="IPR052159">
    <property type="entry name" value="Competence_DNA_uptake"/>
</dbReference>
<dbReference type="InterPro" id="IPR036866">
    <property type="entry name" value="RibonucZ/Hydroxyglut_hydro"/>
</dbReference>
<sequence>MKATFVNVGYGDCILLQNENGYTALIDGGSDLESEFAGDPYRIRASDYLKEQHISHLDAVFISHIHEDHVCGLEKVLNSVTADVIYAPYPLDVFTGARPLTPLPDAARSVPLYTAALNAFVRILRHAEAQGTPVKTLKAGSRLQLTDQISAQVLTPRNRELQQYTDRLRRIYAPDSTDTEITELLTLLDATSNQTSMLLKITDGRNVLLDAADSCPNIWDEVPVSLLQNVNVLKLPHHGQRDCIDEALMKRMPLEYVITTSASDRRYNSANAEVYEKLTAWLSDRPLRFLFTDEREYPPYFSQPDGFRATTLLMNSDGIQVEFVK</sequence>
<dbReference type="RefSeq" id="WP_186970750.1">
    <property type="nucleotide sequence ID" value="NZ_JACOPK010000014.1"/>
</dbReference>
<protein>
    <submittedName>
        <fullName evidence="2">MBL fold metallo-hydrolase</fullName>
    </submittedName>
</protein>
<dbReference type="Pfam" id="PF00753">
    <property type="entry name" value="Lactamase_B"/>
    <property type="match status" value="1"/>
</dbReference>
<dbReference type="Proteomes" id="UP000641741">
    <property type="component" value="Unassembled WGS sequence"/>
</dbReference>
<accession>A0ABR7GQV0</accession>
<gene>
    <name evidence="2" type="ORF">H8S02_12185</name>
</gene>
<dbReference type="PANTHER" id="PTHR30619">
    <property type="entry name" value="DNA INTERNALIZATION/COMPETENCE PROTEIN COMEC/REC2"/>
    <property type="match status" value="1"/>
</dbReference>
<feature type="domain" description="Metallo-beta-lactamase" evidence="1">
    <location>
        <begin position="7"/>
        <end position="97"/>
    </location>
</feature>
<keyword evidence="3" id="KW-1185">Reference proteome</keyword>
<comment type="caution">
    <text evidence="2">The sequence shown here is derived from an EMBL/GenBank/DDBJ whole genome shotgun (WGS) entry which is preliminary data.</text>
</comment>
<name>A0ABR7GQV0_9FIRM</name>
<organism evidence="2 3">
    <name type="scientific">Agathobaculum hominis</name>
    <dbReference type="NCBI Taxonomy" id="2763014"/>
    <lineage>
        <taxon>Bacteria</taxon>
        <taxon>Bacillati</taxon>
        <taxon>Bacillota</taxon>
        <taxon>Clostridia</taxon>
        <taxon>Eubacteriales</taxon>
        <taxon>Butyricicoccaceae</taxon>
        <taxon>Agathobaculum</taxon>
    </lineage>
</organism>
<dbReference type="EMBL" id="JACOPK010000014">
    <property type="protein sequence ID" value="MBC5696685.1"/>
    <property type="molecule type" value="Genomic_DNA"/>
</dbReference>